<dbReference type="RefSeq" id="WP_115307223.1">
    <property type="nucleotide sequence ID" value="NZ_CP091516.1"/>
</dbReference>
<reference evidence="1 2" key="1">
    <citation type="submission" date="2018-06" db="EMBL/GenBank/DDBJ databases">
        <authorList>
            <consortium name="Pathogen Informatics"/>
            <person name="Doyle S."/>
        </authorList>
    </citation>
    <scope>NUCLEOTIDE SEQUENCE [LARGE SCALE GENOMIC DNA]</scope>
    <source>
        <strain evidence="1 2">NCTC13336</strain>
    </source>
</reference>
<evidence type="ECO:0000313" key="2">
    <source>
        <dbReference type="Proteomes" id="UP000254293"/>
    </source>
</evidence>
<proteinExistence type="predicted"/>
<protein>
    <submittedName>
        <fullName evidence="1">Uncharacterized protein</fullName>
    </submittedName>
</protein>
<keyword evidence="2" id="KW-1185">Reference proteome</keyword>
<dbReference type="Proteomes" id="UP000254293">
    <property type="component" value="Unassembled WGS sequence"/>
</dbReference>
<organism evidence="1 2">
    <name type="scientific">Kingella potus</name>
    <dbReference type="NCBI Taxonomy" id="265175"/>
    <lineage>
        <taxon>Bacteria</taxon>
        <taxon>Pseudomonadati</taxon>
        <taxon>Pseudomonadota</taxon>
        <taxon>Betaproteobacteria</taxon>
        <taxon>Neisseriales</taxon>
        <taxon>Neisseriaceae</taxon>
        <taxon>Kingella</taxon>
    </lineage>
</organism>
<dbReference type="OrthoDB" id="9901135at2"/>
<name>A0A377QWU6_9NEIS</name>
<gene>
    <name evidence="1" type="ORF">NCTC13336_00061</name>
</gene>
<evidence type="ECO:0000313" key="1">
    <source>
        <dbReference type="EMBL" id="STQ99874.1"/>
    </source>
</evidence>
<sequence length="77" mass="8793">MNFAQKQKISRFIKLAVLLLVVAVGWRLYGDMIKEKAAKIPSPTEGFDKPKDWDGRVRKTIECQEKGQNGCRKKTAQ</sequence>
<accession>A0A377QWU6</accession>
<dbReference type="AlphaFoldDB" id="A0A377QWU6"/>
<dbReference type="EMBL" id="UGJJ01000001">
    <property type="protein sequence ID" value="STQ99874.1"/>
    <property type="molecule type" value="Genomic_DNA"/>
</dbReference>